<organism evidence="2 3">
    <name type="scientific">Giardia duodenalis assemblage B</name>
    <dbReference type="NCBI Taxonomy" id="1394984"/>
    <lineage>
        <taxon>Eukaryota</taxon>
        <taxon>Metamonada</taxon>
        <taxon>Diplomonadida</taxon>
        <taxon>Hexamitidae</taxon>
        <taxon>Giardiinae</taxon>
        <taxon>Giardia</taxon>
    </lineage>
</organism>
<reference evidence="2 3" key="1">
    <citation type="journal article" date="2015" name="Mol. Biochem. Parasitol.">
        <title>Identification of polymorphic genes for use in assemblage B genotyping assays through comparative genomics of multiple assemblage B Giardia duodenalis isolates.</title>
        <authorList>
            <person name="Wielinga C."/>
            <person name="Thompson R.C."/>
            <person name="Monis P."/>
            <person name="Ryan U."/>
        </authorList>
    </citation>
    <scope>NUCLEOTIDE SEQUENCE [LARGE SCALE GENOMIC DNA]</scope>
    <source>
        <strain evidence="2 3">BAH15c1</strain>
    </source>
</reference>
<proteinExistence type="predicted"/>
<comment type="caution">
    <text evidence="2">The sequence shown here is derived from an EMBL/GenBank/DDBJ whole genome shotgun (WGS) entry which is preliminary data.</text>
</comment>
<dbReference type="Proteomes" id="UP000070089">
    <property type="component" value="Unassembled WGS sequence"/>
</dbReference>
<evidence type="ECO:0000313" key="2">
    <source>
        <dbReference type="EMBL" id="KWX11538.1"/>
    </source>
</evidence>
<sequence>MSSLLAQKIRMPRDPFLARMRAEGILNNTTEDEILLCWTAENIALFQSVLSQYVEAEAREKRLGLLNEVCAIILALLYSLSKELPTITMTTSLLSCLLEAVHCIFSSGDLVHVTSPDFVTSLISYLAIESVAKSLYSVVGVQFLGSMLYIAAGLIKYVQPGSLDAYFESLQSVVCALLSSASEEARLGLLAALIQASVTRLSPLCMLNGRPNTEYYEFLVKFLSSTYAYPDQLLLTLNQYITDSCAAIEVALAQVDKEEGLLPNDPPTSTDIAKAPNLDPLLFLMLDAGTSYFFRANSDDERATTLNVIRSYTQHFFILWIPLILDLELRDAEVGMLFCSVFLERYRQMHYAFLSSSDTIDKSISIEKNFFAAHQTKPRLAINQKTFFIFNSNYPPMYDSELQVQDTQRQDNHSDELGSSRRSNRNKTRDASQPSDNDVSLEEHIDRFYNPRPLSIVLPRSMTETPSLGVLGSVIYSAVLICLTSHTSQLRKRALDAAENLLWSINYTFVPSQSNKSGKLPTMKVYAGEISNLMIPLVKDRFLDSCEYVREAAIGIFANYYRALLEYLDHTTTVDSMTMSEEDSMFVTLLERLDKLVESHVYVRPLKIQMPPIESDMTVMSNDEMISLSLVQRLNDKSTRVRSATTIAIQSLYIAGYHRLATPLVHYAYKFGLEGEIEFFKCFHASTRLSISSVMHRILTFFDGIDIADFFVFIRILARQKLLRKIVESTYTLLTTKKHSATLIRRQWDESIVNIYGGDQDPGTQTYFNSFYDYMVEAARTKSLAEFMNEGEGLLDTIYGKSSKSFAESECTQLPRIEDATEYITVAQRIKNQWLFLHIFSFPFCYEKFLHKVVKLTSATYFSSYIERQKDAEVFQTSPLTCALLLRSILIVNPQLFIHWKHLGIRFFFNVFEETKAPGFSGPVSPALESSSIQKERGGKGIVVSKFIEFSESLGLGIVSNKTLDSKTISLNNVTLCQSDLATPSSEPDATFVSTETPLANSKKISESTLDTTQQSQEVANRIDQISLTIIGMHVAILLGEYVYISESQIMALFNIGDELKEISGTTLVDLASTAFNLASVDRCACLVTRNMLFKHVTSCPWTILALYSSFHEWNVLPMCNISYRHAIYYNLLRRLCSTCNVVPDELWGKSWSMIVTSSVQSGSGIAEEAKQKIENNVKMDITQNPLLIAIYNSLMDDLDKDYRNRNKKSLQPGDICLLMEKAQALVAVFPEFVKSITEGHVTSLPECILTDIDAGTELLIQTPYLKRFPRETDRIISIIPVLAYGSHQYALSKDTARTSKLISYYNVLIETILFPFTIKIDDTQKPVKMVQQVSPVIIYDILPVSTRTTVMPIFKLLEAVHTLLLFQLRTDQRGLQLQTSYSLFMMMTAAHYGLVFSYSSEEGQSETGKTITATTLFGNRTIQKAMLNGISSTTLRTVLTCVEFGNMPCRLIGVLVAAFASYLVGYCEIDLTFVFSNDEDTTLLNSVNDESGVIISISKYYLLQRNMKSNIPDVPGKQLAASMMSTSAALADLLPSPTTVKQVLTQESIDLMHKFVAKLINIALQAMEQFPISFMLRQEVGSNAQIALLSGRPEYSLFILVYIVHNYIFQIACSMANQHRITVLHAAKYLVSRKTGITLFIDTAILLLLEILMHSATNIMQSTDGCSGSLTIEALSGISAPQFTISILQLCIAKASRYSTKIAGGVTSTSEEARSFLYRTVLSIFAHRIKTFTEYARNLPLDVLLQIPSALFTKTLVDSAASSNDAGPRTTRDTMRQSIFGATPVYVKERTVMFAQTSELLDNLANISLTPKNRLASPCSNSSLRETPRRRSKV</sequence>
<name>A0A132NNF4_GIAIN</name>
<feature type="region of interest" description="Disordered" evidence="1">
    <location>
        <begin position="403"/>
        <end position="440"/>
    </location>
</feature>
<dbReference type="EMBL" id="JXTI01000176">
    <property type="protein sequence ID" value="KWX11538.1"/>
    <property type="molecule type" value="Genomic_DNA"/>
</dbReference>
<dbReference type="OrthoDB" id="10253456at2759"/>
<protein>
    <submittedName>
        <fullName evidence="2">Uncharacterized protein</fullName>
    </submittedName>
</protein>
<dbReference type="VEuPathDB" id="GiardiaDB:QR46_4503"/>
<dbReference type="SUPFAM" id="SSF48371">
    <property type="entry name" value="ARM repeat"/>
    <property type="match status" value="1"/>
</dbReference>
<gene>
    <name evidence="2" type="ORF">QR46_4503</name>
</gene>
<evidence type="ECO:0000256" key="1">
    <source>
        <dbReference type="SAM" id="MobiDB-lite"/>
    </source>
</evidence>
<feature type="compositionally biased region" description="Basic and acidic residues" evidence="1">
    <location>
        <begin position="408"/>
        <end position="419"/>
    </location>
</feature>
<evidence type="ECO:0000313" key="3">
    <source>
        <dbReference type="Proteomes" id="UP000070089"/>
    </source>
</evidence>
<accession>A0A132NNF4</accession>
<dbReference type="InterPro" id="IPR016024">
    <property type="entry name" value="ARM-type_fold"/>
</dbReference>